<keyword evidence="1" id="KW-0430">Lectin</keyword>
<dbReference type="Proteomes" id="UP000325315">
    <property type="component" value="Unassembled WGS sequence"/>
</dbReference>
<sequence>MLKEKRDRFGLGFKPDVRQRRKDIEKKQERRRARLTGEDVQWESMIFPHISQTFVSGGIIHPEGGLLESPHINAIHEEGMEQRNLMGICPYEPGSVLDNWTAEELPQIFFHSFDFLISFQILHSYHVNIYPQIHLYILSYPLQALDINVMSNDNTDSEVHFEQDMCLEESRDFEDDQDCDLSPDLLRMVKQEEKQILPHEEEVENIALEEGKVVKIRMRIAKEKKQDLVELL</sequence>
<comment type="caution">
    <text evidence="1">The sequence shown here is derived from an EMBL/GenBank/DDBJ whole genome shotgun (WGS) entry which is preliminary data.</text>
</comment>
<gene>
    <name evidence="1" type="ORF">EPI10_023957</name>
</gene>
<keyword evidence="1" id="KW-0675">Receptor</keyword>
<keyword evidence="1" id="KW-0808">Transferase</keyword>
<organism evidence="1 2">
    <name type="scientific">Gossypium australe</name>
    <dbReference type="NCBI Taxonomy" id="47621"/>
    <lineage>
        <taxon>Eukaryota</taxon>
        <taxon>Viridiplantae</taxon>
        <taxon>Streptophyta</taxon>
        <taxon>Embryophyta</taxon>
        <taxon>Tracheophyta</taxon>
        <taxon>Spermatophyta</taxon>
        <taxon>Magnoliopsida</taxon>
        <taxon>eudicotyledons</taxon>
        <taxon>Gunneridae</taxon>
        <taxon>Pentapetalae</taxon>
        <taxon>rosids</taxon>
        <taxon>malvids</taxon>
        <taxon>Malvales</taxon>
        <taxon>Malvaceae</taxon>
        <taxon>Malvoideae</taxon>
        <taxon>Gossypium</taxon>
    </lineage>
</organism>
<keyword evidence="1" id="KW-0418">Kinase</keyword>
<dbReference type="GO" id="GO:0016301">
    <property type="term" value="F:kinase activity"/>
    <property type="evidence" value="ECO:0007669"/>
    <property type="project" value="UniProtKB-KW"/>
</dbReference>
<evidence type="ECO:0000313" key="2">
    <source>
        <dbReference type="Proteomes" id="UP000325315"/>
    </source>
</evidence>
<dbReference type="AlphaFoldDB" id="A0A5B6VXD3"/>
<dbReference type="GO" id="GO:0030246">
    <property type="term" value="F:carbohydrate binding"/>
    <property type="evidence" value="ECO:0007669"/>
    <property type="project" value="UniProtKB-KW"/>
</dbReference>
<proteinExistence type="predicted"/>
<evidence type="ECO:0000313" key="1">
    <source>
        <dbReference type="EMBL" id="KAA3473592.1"/>
    </source>
</evidence>
<dbReference type="EMBL" id="SMMG02000005">
    <property type="protein sequence ID" value="KAA3473592.1"/>
    <property type="molecule type" value="Genomic_DNA"/>
</dbReference>
<keyword evidence="2" id="KW-1185">Reference proteome</keyword>
<accession>A0A5B6VXD3</accession>
<name>A0A5B6VXD3_9ROSI</name>
<protein>
    <submittedName>
        <fullName evidence="1">L-type lectin-domain containing receptor kinase IX.1-like</fullName>
    </submittedName>
</protein>
<reference evidence="2" key="1">
    <citation type="journal article" date="2019" name="Plant Biotechnol. J.">
        <title>Genome sequencing of the Australian wild diploid species Gossypium australe highlights disease resistance and delayed gland morphogenesis.</title>
        <authorList>
            <person name="Cai Y."/>
            <person name="Cai X."/>
            <person name="Wang Q."/>
            <person name="Wang P."/>
            <person name="Zhang Y."/>
            <person name="Cai C."/>
            <person name="Xu Y."/>
            <person name="Wang K."/>
            <person name="Zhou Z."/>
            <person name="Wang C."/>
            <person name="Geng S."/>
            <person name="Li B."/>
            <person name="Dong Q."/>
            <person name="Hou Y."/>
            <person name="Wang H."/>
            <person name="Ai P."/>
            <person name="Liu Z."/>
            <person name="Yi F."/>
            <person name="Sun M."/>
            <person name="An G."/>
            <person name="Cheng J."/>
            <person name="Zhang Y."/>
            <person name="Shi Q."/>
            <person name="Xie Y."/>
            <person name="Shi X."/>
            <person name="Chang Y."/>
            <person name="Huang F."/>
            <person name="Chen Y."/>
            <person name="Hong S."/>
            <person name="Mi L."/>
            <person name="Sun Q."/>
            <person name="Zhang L."/>
            <person name="Zhou B."/>
            <person name="Peng R."/>
            <person name="Zhang X."/>
            <person name="Liu F."/>
        </authorList>
    </citation>
    <scope>NUCLEOTIDE SEQUENCE [LARGE SCALE GENOMIC DNA]</scope>
    <source>
        <strain evidence="2">cv. PA1801</strain>
    </source>
</reference>